<dbReference type="PANTHER" id="PTHR43649">
    <property type="entry name" value="ARABINOSE-BINDING PROTEIN-RELATED"/>
    <property type="match status" value="1"/>
</dbReference>
<evidence type="ECO:0000256" key="1">
    <source>
        <dbReference type="SAM" id="SignalP"/>
    </source>
</evidence>
<keyword evidence="3" id="KW-1185">Reference proteome</keyword>
<dbReference type="InterPro" id="IPR050490">
    <property type="entry name" value="Bact_solute-bd_prot1"/>
</dbReference>
<protein>
    <submittedName>
        <fullName evidence="2">Sugar ABC transporter substrate-binding protein</fullName>
    </submittedName>
</protein>
<comment type="caution">
    <text evidence="2">The sequence shown here is derived from an EMBL/GenBank/DDBJ whole genome shotgun (WGS) entry which is preliminary data.</text>
</comment>
<dbReference type="EMBL" id="POTW01000001">
    <property type="protein sequence ID" value="PZF86656.1"/>
    <property type="molecule type" value="Genomic_DNA"/>
</dbReference>
<dbReference type="PROSITE" id="PS51257">
    <property type="entry name" value="PROKAR_LIPOPROTEIN"/>
    <property type="match status" value="1"/>
</dbReference>
<dbReference type="InterPro" id="IPR006059">
    <property type="entry name" value="SBP"/>
</dbReference>
<feature type="signal peptide" evidence="1">
    <location>
        <begin position="1"/>
        <end position="21"/>
    </location>
</feature>
<dbReference type="SUPFAM" id="SSF53850">
    <property type="entry name" value="Periplasmic binding protein-like II"/>
    <property type="match status" value="1"/>
</dbReference>
<feature type="chain" id="PRO_5039295549" evidence="1">
    <location>
        <begin position="22"/>
        <end position="444"/>
    </location>
</feature>
<sequence length="444" mass="47204">MNRSMRIVAIVAALAVGSACSNPGAGGDSGTEVSADGTAEVQADRLTVWVNPADPDAVMNVYDRFTEETGVEFEIIEMPSDAFESGVQTRWASGERPDILEYHATSLFWALNPEQNLYDLSEMPFVERERDILDFAGSFDGKVYAAITDTPSLFGIFYNRNVFAQYGLEVPQTLDDLASICATLQAEAPGVTPIFESGGSAWPTQILSGLMAMGSAQQADGWSQQVLEQETTFDAPDSPFTAGIAAYRGLHDSGCFNSDATTAVFEDSIVAVSEGTAAMVALPSGLLDMFTAQLGGDVAVTNETIGFAYPSADGAVSAWAPNVAGTWYVPKTGDAERESTALAFIQWVTGDGYQDFVDESGTFPVLEGAEPPASGITGVREELQRAFEDSTAYAFNSDLIGFNSEFANYMTGLLSGSETPESIAERSQTAFEQAARAAGLPGWD</sequence>
<name>A0A2W2CN83_9ACTN</name>
<evidence type="ECO:0000313" key="3">
    <source>
        <dbReference type="Proteomes" id="UP000248764"/>
    </source>
</evidence>
<gene>
    <name evidence="2" type="ORF">C1I92_00315</name>
</gene>
<keyword evidence="1" id="KW-0732">Signal</keyword>
<proteinExistence type="predicted"/>
<dbReference type="Gene3D" id="3.40.190.10">
    <property type="entry name" value="Periplasmic binding protein-like II"/>
    <property type="match status" value="2"/>
</dbReference>
<dbReference type="Pfam" id="PF13416">
    <property type="entry name" value="SBP_bac_8"/>
    <property type="match status" value="1"/>
</dbReference>
<dbReference type="AlphaFoldDB" id="A0A2W2CN83"/>
<dbReference type="Proteomes" id="UP000248764">
    <property type="component" value="Unassembled WGS sequence"/>
</dbReference>
<evidence type="ECO:0000313" key="2">
    <source>
        <dbReference type="EMBL" id="PZF86656.1"/>
    </source>
</evidence>
<organism evidence="2 3">
    <name type="scientific">Jiangella anatolica</name>
    <dbReference type="NCBI Taxonomy" id="2670374"/>
    <lineage>
        <taxon>Bacteria</taxon>
        <taxon>Bacillati</taxon>
        <taxon>Actinomycetota</taxon>
        <taxon>Actinomycetes</taxon>
        <taxon>Jiangellales</taxon>
        <taxon>Jiangellaceae</taxon>
        <taxon>Jiangella</taxon>
    </lineage>
</organism>
<accession>A0A2W2CN83</accession>
<reference evidence="2 3" key="1">
    <citation type="submission" date="2018-01" db="EMBL/GenBank/DDBJ databases">
        <title>Draft genome sequence of Jiangella sp. GTF31.</title>
        <authorList>
            <person name="Sahin N."/>
            <person name="Ay H."/>
            <person name="Saygin H."/>
        </authorList>
    </citation>
    <scope>NUCLEOTIDE SEQUENCE [LARGE SCALE GENOMIC DNA]</scope>
    <source>
        <strain evidence="2 3">GTF31</strain>
    </source>
</reference>